<feature type="transmembrane region" description="Helical" evidence="1">
    <location>
        <begin position="155"/>
        <end position="177"/>
    </location>
</feature>
<keyword evidence="1" id="KW-0472">Membrane</keyword>
<proteinExistence type="predicted"/>
<dbReference type="RefSeq" id="XP_007767487.1">
    <property type="nucleotide sequence ID" value="XM_007769297.1"/>
</dbReference>
<keyword evidence="3" id="KW-1185">Reference proteome</keyword>
<evidence type="ECO:0000256" key="1">
    <source>
        <dbReference type="SAM" id="Phobius"/>
    </source>
</evidence>
<evidence type="ECO:0000313" key="3">
    <source>
        <dbReference type="Proteomes" id="UP000053558"/>
    </source>
</evidence>
<sequence length="534" mass="59353">MSMSNLNVEELKLLFTYRCMLAASTAVLIWDSALMIRREIGAMKRINSIVLRIAFAGNRIGAMVMVIPFYRIMFSSADLNDHRLLLTTPFRCADGVLVIGILFVIADALGNFGALISLSCNLVLMVINNQSEWKYMRWVGIPGVRTCLIGDWHNFFVMGIFVIELVFDLYAVLLIYVNVMDIPRTSDSQILGLLHMQGLWFMTITIGKLLGDRCHVALLNSRLFVRACDFCEEMQANRGLLEEFTLGNLKTAEILPIAKIQTLSNEKHVERRFNLMQRLVIAQVTHVLFLLDEVPCQVILVRSYSMGDRIPLLFSGHKWDTIGPYKLASPGHCATTFPLHATSPAPLMYALCAEGVLAIGIIFVFADAIGNFSAVGRIFLLWNKSPRMLLYLISGAFIALGCNLALMIINSRTASEIVWIGVPRIHTCLIGNWSGPLITGIFIVELAFDLYAALLTCANGMGIPRTSNCQLFALLNKQGLFLMASTIETALDDDEDAEEGIELTPPSENRIQIPKLPFYSSNPDLYSFGLGFGS</sequence>
<reference evidence="3" key="1">
    <citation type="journal article" date="2012" name="Science">
        <title>The Paleozoic origin of enzymatic lignin decomposition reconstructed from 31 fungal genomes.</title>
        <authorList>
            <person name="Floudas D."/>
            <person name="Binder M."/>
            <person name="Riley R."/>
            <person name="Barry K."/>
            <person name="Blanchette R.A."/>
            <person name="Henrissat B."/>
            <person name="Martinez A.T."/>
            <person name="Otillar R."/>
            <person name="Spatafora J.W."/>
            <person name="Yadav J.S."/>
            <person name="Aerts A."/>
            <person name="Benoit I."/>
            <person name="Boyd A."/>
            <person name="Carlson A."/>
            <person name="Copeland A."/>
            <person name="Coutinho P.M."/>
            <person name="de Vries R.P."/>
            <person name="Ferreira P."/>
            <person name="Findley K."/>
            <person name="Foster B."/>
            <person name="Gaskell J."/>
            <person name="Glotzer D."/>
            <person name="Gorecki P."/>
            <person name="Heitman J."/>
            <person name="Hesse C."/>
            <person name="Hori C."/>
            <person name="Igarashi K."/>
            <person name="Jurgens J.A."/>
            <person name="Kallen N."/>
            <person name="Kersten P."/>
            <person name="Kohler A."/>
            <person name="Kuees U."/>
            <person name="Kumar T.K.A."/>
            <person name="Kuo A."/>
            <person name="LaButti K."/>
            <person name="Larrondo L.F."/>
            <person name="Lindquist E."/>
            <person name="Ling A."/>
            <person name="Lombard V."/>
            <person name="Lucas S."/>
            <person name="Lundell T."/>
            <person name="Martin R."/>
            <person name="McLaughlin D.J."/>
            <person name="Morgenstern I."/>
            <person name="Morin E."/>
            <person name="Murat C."/>
            <person name="Nagy L.G."/>
            <person name="Nolan M."/>
            <person name="Ohm R.A."/>
            <person name="Patyshakuliyeva A."/>
            <person name="Rokas A."/>
            <person name="Ruiz-Duenas F.J."/>
            <person name="Sabat G."/>
            <person name="Salamov A."/>
            <person name="Samejima M."/>
            <person name="Schmutz J."/>
            <person name="Slot J.C."/>
            <person name="St John F."/>
            <person name="Stenlid J."/>
            <person name="Sun H."/>
            <person name="Sun S."/>
            <person name="Syed K."/>
            <person name="Tsang A."/>
            <person name="Wiebenga A."/>
            <person name="Young D."/>
            <person name="Pisabarro A."/>
            <person name="Eastwood D.C."/>
            <person name="Martin F."/>
            <person name="Cullen D."/>
            <person name="Grigoriev I.V."/>
            <person name="Hibbett D.S."/>
        </authorList>
    </citation>
    <scope>NUCLEOTIDE SEQUENCE [LARGE SCALE GENOMIC DNA]</scope>
    <source>
        <strain evidence="3">RWD-64-598 SS2</strain>
    </source>
</reference>
<feature type="transmembrane region" description="Helical" evidence="1">
    <location>
        <begin position="15"/>
        <end position="37"/>
    </location>
</feature>
<dbReference type="AlphaFoldDB" id="A0A5M3MS19"/>
<comment type="caution">
    <text evidence="2">The sequence shown here is derived from an EMBL/GenBank/DDBJ whole genome shotgun (WGS) entry which is preliminary data.</text>
</comment>
<feature type="transmembrane region" description="Helical" evidence="1">
    <location>
        <begin position="389"/>
        <end position="409"/>
    </location>
</feature>
<keyword evidence="1" id="KW-0812">Transmembrane</keyword>
<keyword evidence="1" id="KW-1133">Transmembrane helix</keyword>
<feature type="transmembrane region" description="Helical" evidence="1">
    <location>
        <begin position="347"/>
        <end position="369"/>
    </location>
</feature>
<accession>A0A5M3MS19</accession>
<dbReference type="EMBL" id="JH711577">
    <property type="protein sequence ID" value="EIW81949.1"/>
    <property type="molecule type" value="Genomic_DNA"/>
</dbReference>
<evidence type="ECO:0000313" key="2">
    <source>
        <dbReference type="EMBL" id="EIW81949.1"/>
    </source>
</evidence>
<organism evidence="2 3">
    <name type="scientific">Coniophora puteana (strain RWD-64-598)</name>
    <name type="common">Brown rot fungus</name>
    <dbReference type="NCBI Taxonomy" id="741705"/>
    <lineage>
        <taxon>Eukaryota</taxon>
        <taxon>Fungi</taxon>
        <taxon>Dikarya</taxon>
        <taxon>Basidiomycota</taxon>
        <taxon>Agaricomycotina</taxon>
        <taxon>Agaricomycetes</taxon>
        <taxon>Agaricomycetidae</taxon>
        <taxon>Boletales</taxon>
        <taxon>Coniophorineae</taxon>
        <taxon>Coniophoraceae</taxon>
        <taxon>Coniophora</taxon>
    </lineage>
</organism>
<dbReference type="GeneID" id="19209024"/>
<gene>
    <name evidence="2" type="ORF">CONPUDRAFT_72303</name>
</gene>
<feature type="transmembrane region" description="Helical" evidence="1">
    <location>
        <begin position="49"/>
        <end position="70"/>
    </location>
</feature>
<dbReference type="Proteomes" id="UP000053558">
    <property type="component" value="Unassembled WGS sequence"/>
</dbReference>
<feature type="transmembrane region" description="Helical" evidence="1">
    <location>
        <begin position="96"/>
        <end position="127"/>
    </location>
</feature>
<name>A0A5M3MS19_CONPW</name>
<dbReference type="KEGG" id="cput:CONPUDRAFT_72303"/>
<protein>
    <submittedName>
        <fullName evidence="2">Uncharacterized protein</fullName>
    </submittedName>
</protein>